<evidence type="ECO:0000313" key="1">
    <source>
        <dbReference type="EMBL" id="MBB3102114.1"/>
    </source>
</evidence>
<organism evidence="1 2">
    <name type="scientific">Azomonas macrocytogenes</name>
    <name type="common">Azotobacter macrocytogenes</name>
    <dbReference type="NCBI Taxonomy" id="69962"/>
    <lineage>
        <taxon>Bacteria</taxon>
        <taxon>Pseudomonadati</taxon>
        <taxon>Pseudomonadota</taxon>
        <taxon>Gammaproteobacteria</taxon>
        <taxon>Pseudomonadales</taxon>
        <taxon>Pseudomonadaceae</taxon>
        <taxon>Azomonas</taxon>
    </lineage>
</organism>
<name>A0A839T139_AZOMA</name>
<accession>A0A839T139</accession>
<proteinExistence type="predicted"/>
<dbReference type="AlphaFoldDB" id="A0A839T139"/>
<comment type="caution">
    <text evidence="1">The sequence shown here is derived from an EMBL/GenBank/DDBJ whole genome shotgun (WGS) entry which is preliminary data.</text>
</comment>
<reference evidence="1 2" key="1">
    <citation type="submission" date="2020-08" db="EMBL/GenBank/DDBJ databases">
        <title>Genomic Encyclopedia of Type Strains, Phase III (KMG-III): the genomes of soil and plant-associated and newly described type strains.</title>
        <authorList>
            <person name="Whitman W."/>
        </authorList>
    </citation>
    <scope>NUCLEOTIDE SEQUENCE [LARGE SCALE GENOMIC DNA]</scope>
    <source>
        <strain evidence="1 2">CECT 4462</strain>
    </source>
</reference>
<dbReference type="RefSeq" id="WP_221189685.1">
    <property type="nucleotide sequence ID" value="NZ_JACHXI010000001.1"/>
</dbReference>
<protein>
    <submittedName>
        <fullName evidence="1">Uncharacterized protein</fullName>
    </submittedName>
</protein>
<gene>
    <name evidence="1" type="ORF">FHR87_000474</name>
</gene>
<dbReference type="EMBL" id="JACHXI010000001">
    <property type="protein sequence ID" value="MBB3102114.1"/>
    <property type="molecule type" value="Genomic_DNA"/>
</dbReference>
<sequence>MKGPLRFLHPVKRNLPLVFHSRYGGFHLPHRLLLSCKYSRKPERCEEHHGLPLARSCSRCNNFLARH</sequence>
<dbReference type="Proteomes" id="UP000549250">
    <property type="component" value="Unassembled WGS sequence"/>
</dbReference>
<evidence type="ECO:0000313" key="2">
    <source>
        <dbReference type="Proteomes" id="UP000549250"/>
    </source>
</evidence>
<keyword evidence="2" id="KW-1185">Reference proteome</keyword>